<evidence type="ECO:0000313" key="2">
    <source>
        <dbReference type="Proteomes" id="UP000195569"/>
    </source>
</evidence>
<dbReference type="Proteomes" id="UP000195569">
    <property type="component" value="Unassembled WGS sequence"/>
</dbReference>
<proteinExistence type="predicted"/>
<dbReference type="EMBL" id="CYGY02000011">
    <property type="protein sequence ID" value="SIT36931.1"/>
    <property type="molecule type" value="Genomic_DNA"/>
</dbReference>
<organism evidence="1 2">
    <name type="scientific">Paraburkholderia piptadeniae</name>
    <dbReference type="NCBI Taxonomy" id="1701573"/>
    <lineage>
        <taxon>Bacteria</taxon>
        <taxon>Pseudomonadati</taxon>
        <taxon>Pseudomonadota</taxon>
        <taxon>Betaproteobacteria</taxon>
        <taxon>Burkholderiales</taxon>
        <taxon>Burkholderiaceae</taxon>
        <taxon>Paraburkholderia</taxon>
    </lineage>
</organism>
<keyword evidence="2" id="KW-1185">Reference proteome</keyword>
<dbReference type="AlphaFoldDB" id="A0A1N7RP81"/>
<accession>A0A1N7RP81</accession>
<evidence type="ECO:0000313" key="1">
    <source>
        <dbReference type="EMBL" id="SIT36931.1"/>
    </source>
</evidence>
<comment type="caution">
    <text evidence="1">The sequence shown here is derived from an EMBL/GenBank/DDBJ whole genome shotgun (WGS) entry which is preliminary data.</text>
</comment>
<sequence length="49" mass="5056">MSQGFEGIRVAVALEANLRTAEFLGISVAEVASQLAAARAMFNVADATS</sequence>
<protein>
    <submittedName>
        <fullName evidence="1">Uncharacterized protein</fullName>
    </submittedName>
</protein>
<gene>
    <name evidence="1" type="ORF">BN2476_110014</name>
</gene>
<name>A0A1N7RP81_9BURK</name>
<dbReference type="RefSeq" id="WP_160111668.1">
    <property type="nucleotide sequence ID" value="NZ_CYGY02000011.1"/>
</dbReference>
<reference evidence="1" key="1">
    <citation type="submission" date="2016-12" db="EMBL/GenBank/DDBJ databases">
        <authorList>
            <person name="Moulin L."/>
        </authorList>
    </citation>
    <scope>NUCLEOTIDE SEQUENCE [LARGE SCALE GENOMIC DNA]</scope>
    <source>
        <strain evidence="1">STM 7183</strain>
    </source>
</reference>